<comment type="subcellular location">
    <subcellularLocation>
        <location evidence="1">Membrane</location>
    </subcellularLocation>
</comment>
<feature type="domain" description="PDZ" evidence="3">
    <location>
        <begin position="17"/>
        <end position="105"/>
    </location>
</feature>
<dbReference type="EMBL" id="CAJNYU010003104">
    <property type="protein sequence ID" value="CAF3637021.1"/>
    <property type="molecule type" value="Genomic_DNA"/>
</dbReference>
<dbReference type="Proteomes" id="UP000663869">
    <property type="component" value="Unassembled WGS sequence"/>
</dbReference>
<accession>A0A818QAN7</accession>
<dbReference type="Pfam" id="PF00595">
    <property type="entry name" value="PDZ"/>
    <property type="match status" value="1"/>
</dbReference>
<evidence type="ECO:0000313" key="6">
    <source>
        <dbReference type="Proteomes" id="UP000663869"/>
    </source>
</evidence>
<dbReference type="GO" id="GO:0045197">
    <property type="term" value="P:establishment or maintenance of epithelial cell apical/basal polarity"/>
    <property type="evidence" value="ECO:0007669"/>
    <property type="project" value="TreeGrafter"/>
</dbReference>
<evidence type="ECO:0000256" key="2">
    <source>
        <dbReference type="ARBA" id="ARBA00023136"/>
    </source>
</evidence>
<evidence type="ECO:0000313" key="5">
    <source>
        <dbReference type="EMBL" id="CAF4551718.1"/>
    </source>
</evidence>
<dbReference type="InterPro" id="IPR036034">
    <property type="entry name" value="PDZ_sf"/>
</dbReference>
<dbReference type="PROSITE" id="PS50106">
    <property type="entry name" value="PDZ"/>
    <property type="match status" value="2"/>
</dbReference>
<dbReference type="InterPro" id="IPR001478">
    <property type="entry name" value="PDZ"/>
</dbReference>
<reference evidence="4" key="1">
    <citation type="submission" date="2021-02" db="EMBL/GenBank/DDBJ databases">
        <authorList>
            <person name="Nowell W R."/>
        </authorList>
    </citation>
    <scope>NUCLEOTIDE SEQUENCE</scope>
</reference>
<proteinExistence type="predicted"/>
<dbReference type="PANTHER" id="PTHR23119">
    <property type="entry name" value="DISCS LARGE"/>
    <property type="match status" value="1"/>
</dbReference>
<dbReference type="SMART" id="SM00228">
    <property type="entry name" value="PDZ"/>
    <property type="match status" value="2"/>
</dbReference>
<gene>
    <name evidence="4" type="ORF">FME351_LOCUS23751</name>
    <name evidence="5" type="ORF">TSG867_LOCUS24702</name>
</gene>
<dbReference type="CDD" id="cd00136">
    <property type="entry name" value="PDZ_canonical"/>
    <property type="match status" value="1"/>
</dbReference>
<organism evidence="4 6">
    <name type="scientific">Rotaria socialis</name>
    <dbReference type="NCBI Taxonomy" id="392032"/>
    <lineage>
        <taxon>Eukaryota</taxon>
        <taxon>Metazoa</taxon>
        <taxon>Spiralia</taxon>
        <taxon>Gnathifera</taxon>
        <taxon>Rotifera</taxon>
        <taxon>Eurotatoria</taxon>
        <taxon>Bdelloidea</taxon>
        <taxon>Philodinida</taxon>
        <taxon>Philodinidae</taxon>
        <taxon>Rotaria</taxon>
    </lineage>
</organism>
<dbReference type="SUPFAM" id="SSF50156">
    <property type="entry name" value="PDZ domain-like"/>
    <property type="match status" value="2"/>
</dbReference>
<keyword evidence="2" id="KW-0472">Membrane</keyword>
<comment type="caution">
    <text evidence="4">The sequence shown here is derived from an EMBL/GenBank/DDBJ whole genome shotgun (WGS) entry which is preliminary data.</text>
</comment>
<dbReference type="Gene3D" id="2.30.42.10">
    <property type="match status" value="2"/>
</dbReference>
<dbReference type="AlphaFoldDB" id="A0A818QAN7"/>
<dbReference type="GO" id="GO:0043113">
    <property type="term" value="P:receptor clustering"/>
    <property type="evidence" value="ECO:0007669"/>
    <property type="project" value="TreeGrafter"/>
</dbReference>
<evidence type="ECO:0000313" key="4">
    <source>
        <dbReference type="EMBL" id="CAF3637021.1"/>
    </source>
</evidence>
<dbReference type="Proteomes" id="UP000663862">
    <property type="component" value="Unassembled WGS sequence"/>
</dbReference>
<feature type="domain" description="PDZ" evidence="3">
    <location>
        <begin position="117"/>
        <end position="188"/>
    </location>
</feature>
<dbReference type="InterPro" id="IPR050614">
    <property type="entry name" value="Synaptic_Scaffolding_LAP-MAGUK"/>
</dbReference>
<dbReference type="GO" id="GO:0097120">
    <property type="term" value="P:receptor localization to synapse"/>
    <property type="evidence" value="ECO:0007669"/>
    <property type="project" value="TreeGrafter"/>
</dbReference>
<protein>
    <recommendedName>
        <fullName evidence="3">PDZ domain-containing protein</fullName>
    </recommendedName>
</protein>
<dbReference type="GO" id="GO:0030054">
    <property type="term" value="C:cell junction"/>
    <property type="evidence" value="ECO:0007669"/>
    <property type="project" value="TreeGrafter"/>
</dbReference>
<dbReference type="GO" id="GO:0016323">
    <property type="term" value="C:basolateral plasma membrane"/>
    <property type="evidence" value="ECO:0007669"/>
    <property type="project" value="TreeGrafter"/>
</dbReference>
<sequence length="252" mass="28584">MSNTPQIKYKEHWKKVEIDLHRQNKQEGWGFHISGGIDKYNFPLEAISVSKIDQNGLAQRDQRLKSNDIILKANKINFTNIKQKKALKILRKSGPSVGLLICRLEPRIIEDIQLVHSGKLGITIVGGIGDEYFPTDHGIFIVDKDKTQLQTNQQLHLGDRLLNISSGDNIRDLRFVTHAEAKQIIESACEQSNRITLRVGRARYVETPITPPVVQPNSPLRTAYMDKLATYQGQQGTEAVFNGNRRPRLQLD</sequence>
<evidence type="ECO:0000256" key="1">
    <source>
        <dbReference type="ARBA" id="ARBA00004370"/>
    </source>
</evidence>
<dbReference type="PANTHER" id="PTHR23119:SF51">
    <property type="entry name" value="DISKS LARGE 1 TUMOR SUPPRESSOR PROTEIN"/>
    <property type="match status" value="1"/>
</dbReference>
<dbReference type="EMBL" id="CAJOBQ010002300">
    <property type="protein sequence ID" value="CAF4551718.1"/>
    <property type="molecule type" value="Genomic_DNA"/>
</dbReference>
<name>A0A818QAN7_9BILA</name>
<evidence type="ECO:0000259" key="3">
    <source>
        <dbReference type="PROSITE" id="PS50106"/>
    </source>
</evidence>
<dbReference type="GO" id="GO:0098609">
    <property type="term" value="P:cell-cell adhesion"/>
    <property type="evidence" value="ECO:0007669"/>
    <property type="project" value="TreeGrafter"/>
</dbReference>
<dbReference type="GO" id="GO:0019901">
    <property type="term" value="F:protein kinase binding"/>
    <property type="evidence" value="ECO:0007669"/>
    <property type="project" value="TreeGrafter"/>
</dbReference>